<dbReference type="KEGG" id="ncb:C0V82_26300"/>
<dbReference type="AlphaFoldDB" id="A0A2K9NLH3"/>
<dbReference type="OrthoDB" id="7292736at2"/>
<dbReference type="Pfam" id="PF13524">
    <property type="entry name" value="Glyco_trans_1_2"/>
    <property type="match status" value="1"/>
</dbReference>
<keyword evidence="3" id="KW-1185">Reference proteome</keyword>
<dbReference type="RefSeq" id="WP_102115426.1">
    <property type="nucleotide sequence ID" value="NZ_BMGN01000013.1"/>
</dbReference>
<feature type="domain" description="Spore protein YkvP/CgeB glycosyl transferase-like" evidence="1">
    <location>
        <begin position="167"/>
        <end position="295"/>
    </location>
</feature>
<keyword evidence="2" id="KW-0614">Plasmid</keyword>
<evidence type="ECO:0000313" key="3">
    <source>
        <dbReference type="Proteomes" id="UP000234752"/>
    </source>
</evidence>
<dbReference type="Proteomes" id="UP000234752">
    <property type="component" value="Plasmid unnamed3"/>
</dbReference>
<gene>
    <name evidence="2" type="ORF">C0V82_26300</name>
</gene>
<geneLocation type="plasmid" evidence="2 3">
    <name>unnamed3</name>
</geneLocation>
<proteinExistence type="predicted"/>
<reference evidence="2 3" key="1">
    <citation type="submission" date="2017-12" db="EMBL/GenBank/DDBJ databases">
        <title>Genomes of bacteria within cyanobacterial aggregates.</title>
        <authorList>
            <person name="Cai H."/>
        </authorList>
    </citation>
    <scope>NUCLEOTIDE SEQUENCE [LARGE SCALE GENOMIC DNA]</scope>
    <source>
        <strain evidence="2 3">TH16</strain>
        <plasmid evidence="2 3">unnamed3</plasmid>
    </source>
</reference>
<accession>A0A2K9NLH3</accession>
<dbReference type="EMBL" id="CP025615">
    <property type="protein sequence ID" value="AUN33924.1"/>
    <property type="molecule type" value="Genomic_DNA"/>
</dbReference>
<organism evidence="2 3">
    <name type="scientific">Niveispirillum cyanobacteriorum</name>
    <dbReference type="NCBI Taxonomy" id="1612173"/>
    <lineage>
        <taxon>Bacteria</taxon>
        <taxon>Pseudomonadati</taxon>
        <taxon>Pseudomonadota</taxon>
        <taxon>Alphaproteobacteria</taxon>
        <taxon>Rhodospirillales</taxon>
        <taxon>Azospirillaceae</taxon>
        <taxon>Niveispirillum</taxon>
    </lineage>
</organism>
<evidence type="ECO:0000313" key="2">
    <source>
        <dbReference type="EMBL" id="AUN33924.1"/>
    </source>
</evidence>
<sequence>MNRYHEGLRLALLNPINPDHPIAERELALRLARSIGNMGWEARIVSRAGQVEAMDPDAVLCLHPQATAKLSSHPWLACYWNPSSLLDGASAVARANGTAAELSYDAYLVSGSILHAHLGSLMRDVRREPPVMPFHVSSPRSTLISNFGPHSRLFYVGSNWDGRRYPALLRTLSDAGILALYGTRERWSHLPDAYHGPLPFDGSSVINTAHQWGMGLCLHLPQHRVEGVPNMRVFELAAAGALILADRHPFIEEHFGDSVLYVDMEGGEEAIAAAILDQIAWARSHVRQAQEMAVTAQTIFNSSLCLESLLAPLPDILARLSSPPPSPVRRHVGVLLAGGEDLYGRLQQLAAQSSAVPNLSLTALVCQDAPLDLVQPAGVRVCRLGEAVGMEALLAALEGMDGLALLPDAIMWYPDHLKRLITMTKQGGATIAAALWPIPVESSGFPIDPAEELALALPDECCISDERWPAWVTLRAGGLYCIRDRLLGLTVEAHDWSSFMLQLPFALASSGPVDLQPVPSLAQVRLPSRSAGAVPLRPMRRVEYVVEAEAKPPRFAGISDLDAPLASSIPFLWKPSDFNRLPPIGAIWLYGAGQGGEIVLYGLPPEARARVVGFLDSSREGEHHRLPLRRVVDIKPGELATSTIIIAAQYVSEIIRTLRRNSIYPSHIFNAYPYISAIQEGGDY</sequence>
<protein>
    <recommendedName>
        <fullName evidence="1">Spore protein YkvP/CgeB glycosyl transferase-like domain-containing protein</fullName>
    </recommendedName>
</protein>
<evidence type="ECO:0000259" key="1">
    <source>
        <dbReference type="Pfam" id="PF13524"/>
    </source>
</evidence>
<dbReference type="InterPro" id="IPR055259">
    <property type="entry name" value="YkvP/CgeB_Glyco_trans-like"/>
</dbReference>
<name>A0A2K9NLH3_9PROT</name>